<evidence type="ECO:0000313" key="2">
    <source>
        <dbReference type="Proteomes" id="UP001217089"/>
    </source>
</evidence>
<gene>
    <name evidence="1" type="ORF">KUTeg_012607</name>
</gene>
<protein>
    <submittedName>
        <fullName evidence="1">Uncharacterized protein</fullName>
    </submittedName>
</protein>
<organism evidence="1 2">
    <name type="scientific">Tegillarca granosa</name>
    <name type="common">Malaysian cockle</name>
    <name type="synonym">Anadara granosa</name>
    <dbReference type="NCBI Taxonomy" id="220873"/>
    <lineage>
        <taxon>Eukaryota</taxon>
        <taxon>Metazoa</taxon>
        <taxon>Spiralia</taxon>
        <taxon>Lophotrochozoa</taxon>
        <taxon>Mollusca</taxon>
        <taxon>Bivalvia</taxon>
        <taxon>Autobranchia</taxon>
        <taxon>Pteriomorphia</taxon>
        <taxon>Arcoida</taxon>
        <taxon>Arcoidea</taxon>
        <taxon>Arcidae</taxon>
        <taxon>Tegillarca</taxon>
    </lineage>
</organism>
<dbReference type="EMBL" id="JARBDR010000640">
    <property type="protein sequence ID" value="KAJ8310742.1"/>
    <property type="molecule type" value="Genomic_DNA"/>
</dbReference>
<accession>A0ABQ9F3C9</accession>
<evidence type="ECO:0000313" key="1">
    <source>
        <dbReference type="EMBL" id="KAJ8310742.1"/>
    </source>
</evidence>
<dbReference type="InterPro" id="IPR026173">
    <property type="entry name" value="SPAG17"/>
</dbReference>
<name>A0ABQ9F3C9_TEGGR</name>
<reference evidence="1 2" key="1">
    <citation type="submission" date="2022-12" db="EMBL/GenBank/DDBJ databases">
        <title>Chromosome-level genome of Tegillarca granosa.</title>
        <authorList>
            <person name="Kim J."/>
        </authorList>
    </citation>
    <scope>NUCLEOTIDE SEQUENCE [LARGE SCALE GENOMIC DNA]</scope>
    <source>
        <strain evidence="1">Teg-2019</strain>
        <tissue evidence="1">Adductor muscle</tissue>
    </source>
</reference>
<comment type="caution">
    <text evidence="1">The sequence shown here is derived from an EMBL/GenBank/DDBJ whole genome shotgun (WGS) entry which is preliminary data.</text>
</comment>
<sequence length="182" mass="20560">MSKAGKRVKSGTGSGGAKWEQALLSAQFEEDKWKANISFVVGKHPEDYTWIDILGATVASGPRKLFSVISKQQLEDEVKELGNPKGKKPKDVPQHYEVCEPCKIHLDQGTEIPLALLSRLIKYKLLAIKDKDIKRREQEKKDLLIKEELYYSLDDIEEENEGSYDKGVKEQVDQAQGFVKVA</sequence>
<dbReference type="PANTHER" id="PTHR21963">
    <property type="entry name" value="PF6"/>
    <property type="match status" value="1"/>
</dbReference>
<keyword evidence="2" id="KW-1185">Reference proteome</keyword>
<dbReference type="Proteomes" id="UP001217089">
    <property type="component" value="Unassembled WGS sequence"/>
</dbReference>
<dbReference type="PANTHER" id="PTHR21963:SF1">
    <property type="entry name" value="SPERM-ASSOCIATED ANTIGEN 17"/>
    <property type="match status" value="1"/>
</dbReference>
<proteinExistence type="predicted"/>